<reference evidence="3 4" key="1">
    <citation type="submission" date="2019-07" db="EMBL/GenBank/DDBJ databases">
        <title>Whole genome shotgun sequence of Actinotalea fermentans NBRC 105374.</title>
        <authorList>
            <person name="Hosoyama A."/>
            <person name="Uohara A."/>
            <person name="Ohji S."/>
            <person name="Ichikawa N."/>
        </authorList>
    </citation>
    <scope>NUCLEOTIDE SEQUENCE [LARGE SCALE GENOMIC DNA]</scope>
    <source>
        <strain evidence="3 4">NBRC 105374</strain>
    </source>
</reference>
<evidence type="ECO:0000259" key="2">
    <source>
        <dbReference type="PROSITE" id="PS51746"/>
    </source>
</evidence>
<comment type="caution">
    <text evidence="3">The sequence shown here is derived from an EMBL/GenBank/DDBJ whole genome shotgun (WGS) entry which is preliminary data.</text>
</comment>
<dbReference type="InterPro" id="IPR015655">
    <property type="entry name" value="PP2C"/>
</dbReference>
<organism evidence="3 4">
    <name type="scientific">Actinotalea fermentans</name>
    <dbReference type="NCBI Taxonomy" id="43671"/>
    <lineage>
        <taxon>Bacteria</taxon>
        <taxon>Bacillati</taxon>
        <taxon>Actinomycetota</taxon>
        <taxon>Actinomycetes</taxon>
        <taxon>Micrococcales</taxon>
        <taxon>Cellulomonadaceae</taxon>
        <taxon>Actinotalea</taxon>
    </lineage>
</organism>
<gene>
    <name evidence="3" type="ORF">AFE02nite_22250</name>
</gene>
<dbReference type="PROSITE" id="PS51746">
    <property type="entry name" value="PPM_2"/>
    <property type="match status" value="1"/>
</dbReference>
<dbReference type="Pfam" id="PF13672">
    <property type="entry name" value="PP2C_2"/>
    <property type="match status" value="1"/>
</dbReference>
<dbReference type="CDD" id="cd00143">
    <property type="entry name" value="PP2Cc"/>
    <property type="match status" value="1"/>
</dbReference>
<feature type="region of interest" description="Disordered" evidence="1">
    <location>
        <begin position="238"/>
        <end position="273"/>
    </location>
</feature>
<dbReference type="Gene3D" id="3.60.40.10">
    <property type="entry name" value="PPM-type phosphatase domain"/>
    <property type="match status" value="1"/>
</dbReference>
<protein>
    <submittedName>
        <fullName evidence="3">Serine/threonine protein phosphatase</fullName>
    </submittedName>
</protein>
<keyword evidence="4" id="KW-1185">Reference proteome</keyword>
<dbReference type="AlphaFoldDB" id="A0A511YZ66"/>
<evidence type="ECO:0000256" key="1">
    <source>
        <dbReference type="SAM" id="MobiDB-lite"/>
    </source>
</evidence>
<evidence type="ECO:0000313" key="3">
    <source>
        <dbReference type="EMBL" id="GEN80491.1"/>
    </source>
</evidence>
<accession>A0A511YZ66</accession>
<dbReference type="SMART" id="SM00331">
    <property type="entry name" value="PP2C_SIG"/>
    <property type="match status" value="1"/>
</dbReference>
<dbReference type="OrthoDB" id="9801841at2"/>
<evidence type="ECO:0000313" key="4">
    <source>
        <dbReference type="Proteomes" id="UP000321484"/>
    </source>
</evidence>
<proteinExistence type="predicted"/>
<dbReference type="InterPro" id="IPR001932">
    <property type="entry name" value="PPM-type_phosphatase-like_dom"/>
</dbReference>
<feature type="domain" description="PPM-type phosphatase" evidence="2">
    <location>
        <begin position="10"/>
        <end position="240"/>
    </location>
</feature>
<sequence length="273" mass="28392">MVATADLVLAAGAATDAGRVRPLNEDSHVATAPVFVVADGMGGHAAGERASSAAIAALADLAGREVSPAEVYEAVARARARVEAIEAPPGRDAGTTLSGVVVTWQGGEPYWLVVNVGDSRTYRLADDRLEQISVDHSEVQELVEAGDITEAEVAEHPLRHVVTRALGAGGWSEADFWLLPIGSHDRVLVCSDGLTAELTDDEIAELLRGEPHPVAAAQGLVREAVARGGRDNVTAVVVDGGNAGADQGTAQRRPDDGVDEPDGDTKPTARRRP</sequence>
<dbReference type="PANTHER" id="PTHR47992">
    <property type="entry name" value="PROTEIN PHOSPHATASE"/>
    <property type="match status" value="1"/>
</dbReference>
<dbReference type="SUPFAM" id="SSF81606">
    <property type="entry name" value="PP2C-like"/>
    <property type="match status" value="1"/>
</dbReference>
<name>A0A511YZ66_9CELL</name>
<dbReference type="InterPro" id="IPR036457">
    <property type="entry name" value="PPM-type-like_dom_sf"/>
</dbReference>
<dbReference type="RefSeq" id="WP_146819658.1">
    <property type="nucleotide sequence ID" value="NZ_BJYK01000008.1"/>
</dbReference>
<dbReference type="Proteomes" id="UP000321484">
    <property type="component" value="Unassembled WGS sequence"/>
</dbReference>
<dbReference type="SMART" id="SM00332">
    <property type="entry name" value="PP2Cc"/>
    <property type="match status" value="1"/>
</dbReference>
<dbReference type="EMBL" id="BJYK01000008">
    <property type="protein sequence ID" value="GEN80491.1"/>
    <property type="molecule type" value="Genomic_DNA"/>
</dbReference>
<dbReference type="GO" id="GO:0004722">
    <property type="term" value="F:protein serine/threonine phosphatase activity"/>
    <property type="evidence" value="ECO:0007669"/>
    <property type="project" value="InterPro"/>
</dbReference>